<evidence type="ECO:0000313" key="15">
    <source>
        <dbReference type="RefSeq" id="XP_033455405.1"/>
    </source>
</evidence>
<feature type="compositionally biased region" description="Basic and acidic residues" evidence="10">
    <location>
        <begin position="822"/>
        <end position="831"/>
    </location>
</feature>
<feature type="domain" description="ABC transmembrane type-1" evidence="13">
    <location>
        <begin position="288"/>
        <end position="547"/>
    </location>
</feature>
<keyword evidence="7" id="KW-0067">ATP-binding</keyword>
<evidence type="ECO:0000256" key="8">
    <source>
        <dbReference type="ARBA" id="ARBA00022989"/>
    </source>
</evidence>
<evidence type="ECO:0000256" key="1">
    <source>
        <dbReference type="ARBA" id="ARBA00004141"/>
    </source>
</evidence>
<reference evidence="15" key="1">
    <citation type="submission" date="2020-01" db="EMBL/GenBank/DDBJ databases">
        <authorList>
            <consortium name="DOE Joint Genome Institute"/>
            <person name="Haridas S."/>
            <person name="Albert R."/>
            <person name="Binder M."/>
            <person name="Bloem J."/>
            <person name="Labutti K."/>
            <person name="Salamov A."/>
            <person name="Andreopoulos B."/>
            <person name="Baker S.E."/>
            <person name="Barry K."/>
            <person name="Bills G."/>
            <person name="Bluhm B.H."/>
            <person name="Cannon C."/>
            <person name="Castanera R."/>
            <person name="Culley D.E."/>
            <person name="Daum C."/>
            <person name="Ezra D."/>
            <person name="Gonzalez J.B."/>
            <person name="Henrissat B."/>
            <person name="Kuo A."/>
            <person name="Liang C."/>
            <person name="Lipzen A."/>
            <person name="Lutzoni F."/>
            <person name="Magnuson J."/>
            <person name="Mondo S."/>
            <person name="Nolan M."/>
            <person name="Ohm R."/>
            <person name="Pangilinan J."/>
            <person name="Park H.-J."/>
            <person name="Ramirez L."/>
            <person name="Alfaro M."/>
            <person name="Sun H."/>
            <person name="Tritt A."/>
            <person name="Yoshinaga Y."/>
            <person name="Zwiers L.-H."/>
            <person name="Turgeon B.G."/>
            <person name="Goodwin S.B."/>
            <person name="Spatafora J.W."/>
            <person name="Crous P.W."/>
            <person name="Grigoriev I.V."/>
        </authorList>
    </citation>
    <scope>NUCLEOTIDE SEQUENCE</scope>
    <source>
        <strain evidence="15">CBS 342.82</strain>
    </source>
</reference>
<feature type="transmembrane region" description="Helical" evidence="11">
    <location>
        <begin position="518"/>
        <end position="542"/>
    </location>
</feature>
<dbReference type="SUPFAM" id="SSF90123">
    <property type="entry name" value="ABC transporter transmembrane region"/>
    <property type="match status" value="2"/>
</dbReference>
<dbReference type="PANTHER" id="PTHR24223">
    <property type="entry name" value="ATP-BINDING CASSETTE SUB-FAMILY C"/>
    <property type="match status" value="1"/>
</dbReference>
<reference evidence="15" key="3">
    <citation type="submission" date="2025-08" db="UniProtKB">
        <authorList>
            <consortium name="RefSeq"/>
        </authorList>
    </citation>
    <scope>IDENTIFICATION</scope>
    <source>
        <strain evidence="15">CBS 342.82</strain>
    </source>
</reference>
<dbReference type="InterPro" id="IPR003593">
    <property type="entry name" value="AAA+_ATPase"/>
</dbReference>
<feature type="domain" description="ABC transporter" evidence="12">
    <location>
        <begin position="574"/>
        <end position="820"/>
    </location>
</feature>
<feature type="transmembrane region" description="Helical" evidence="11">
    <location>
        <begin position="1017"/>
        <end position="1041"/>
    </location>
</feature>
<evidence type="ECO:0000256" key="7">
    <source>
        <dbReference type="ARBA" id="ARBA00022840"/>
    </source>
</evidence>
<evidence type="ECO:0000256" key="4">
    <source>
        <dbReference type="ARBA" id="ARBA00022692"/>
    </source>
</evidence>
<evidence type="ECO:0000313" key="14">
    <source>
        <dbReference type="Proteomes" id="UP000504637"/>
    </source>
</evidence>
<keyword evidence="4 11" id="KW-0812">Transmembrane</keyword>
<dbReference type="PROSITE" id="PS50893">
    <property type="entry name" value="ABC_TRANSPORTER_2"/>
    <property type="match status" value="2"/>
</dbReference>
<dbReference type="FunFam" id="1.20.1560.10:FF:000013">
    <property type="entry name" value="ABC transporter C family member 2"/>
    <property type="match status" value="1"/>
</dbReference>
<keyword evidence="5" id="KW-0677">Repeat</keyword>
<feature type="transmembrane region" description="Helical" evidence="11">
    <location>
        <begin position="48"/>
        <end position="69"/>
    </location>
</feature>
<keyword evidence="8 11" id="KW-1133">Transmembrane helix</keyword>
<sequence length="1475" mass="162632">MFLNKSFRASSPSSSSSLSYNSREKLESYHDKDGTATTESFKAFSDKWWWRSIVALSSIGAICACISTVVTINPVLSNDRLPLQLIQSATWCFSIIHAIISSRAPLPRRHGLAHDALWTSLGLAILTGAGFQEFHSYGDKITASPDGPALAAAVLRAICCLAIRRRPDVYHDGQLVDREHTVSLLSKLTFAFVTPTITSVGRLQGSLEHKDLPQLPARARAEVLRANLDAEKVKGKSLFQALYMVHRYGLLRQLLLALAYALFGFAPRLALFAILRSLETDQWGDRNIWAAALGVGMFLTSASSAWLWWVTYSHLAVPIYSELVALIYAKGMRRKDIHRAGEDIEGDDSGQAEQQQQQEQHETLNLVTLDAKRISDCASYNHLIPSSILQFIVACGLLTWLIGWQALLAGIVANFAVSPVNFYVAKVYGKFQVGLMASRDHRTTVVREMVENLRQIKFSSLESHWQEKVTRIREHEVRQNFKSIVYETGFQATWILGPLLISSVALTVYAVIHGRLEASTAFTAMSIFGSLEVALAALPHLLTAAMEAKVSIDRIDKFLAEPEKVTSKAETDRIQFDDAYIAWPTQEGSADSSFKLSGLTVTFPSKGLSVIAGRTGTGKSLLLSAILGECETLSGSIYTASSSEDMWRATFKPWIVPGAIAYVPQNPWIENGTIRSNILMRLPLDQARYDEAVFAAGLERDLQILEDGDRTEIGANGVNLSGGQRARVSFARALYSRAEILIMDDIFSALDADTSKHVLDHGIHGRLADDRTRILASHHTGLCLPKADYCVVLGHGTALYSGPLAELKQREGFSKHISSHDLDDVAEDNGKPRSSSSDQDAVEGAQQTAQIFIAEETRAIGARRLKSYLQLFKVGDKLQWSWAAGFLAALLYTVALLGRGWVLALWTGSGYAAATHHRDAYYSLMSFAVTLREDIATTEVPLDFFKWMGLYVGVSMAASLMGTLRFFLVRWASLRFSQAMFQNMLAAILGAPLRWVDTVPLGRVLNRLTTDMFTMDIALGTNLAELLVWALQILAVVVASVMVSPYVLIPAALLLSISLRFAFLYLKAAREAKRLESVTRSPILEHFTSSITGLTTIRAFGLTSTYLQAMFTKMDHFSKISWSVWLFKWWIQLRIGFLGAIFATAIAFLIIRLGVSASLCGFAISFVLQYSQAVSDAIGSYSTFEMDMTALERVAEYANVESEAQEGHEPPAFWPTQGRIEVENLTVRYAPELPAALEDLTFSIENNERIGIVGRTGSGKSTLALALFRFIEASSGTFRVDGLDACAMKLTALRRAMALVPQHPTLFAGTIKLNLDPRGIHSDLELDDALRRVHLKSDRATGLQSFALNSPVAEGGRNFSQGQRQLICLARAILQRPKIMILDEASSSVDAETDSLMQETIRAEFGRNMSTLLVIAHRLSSVADFDKILVLDHGKLVEFDSPRNLLAREGGVFHELVQRSGDREALQKSILGATP</sequence>
<feature type="transmembrane region" description="Helical" evidence="11">
    <location>
        <begin position="287"/>
        <end position="306"/>
    </location>
</feature>
<dbReference type="InterPro" id="IPR011527">
    <property type="entry name" value="ABC1_TM_dom"/>
</dbReference>
<feature type="transmembrane region" description="Helical" evidence="11">
    <location>
        <begin position="948"/>
        <end position="968"/>
    </location>
</feature>
<dbReference type="SMART" id="SM00382">
    <property type="entry name" value="AAA"/>
    <property type="match status" value="2"/>
</dbReference>
<keyword evidence="14" id="KW-1185">Reference proteome</keyword>
<dbReference type="InterPro" id="IPR050173">
    <property type="entry name" value="ABC_transporter_C-like"/>
</dbReference>
<organism evidence="15">
    <name type="scientific">Dissoconium aciculare CBS 342.82</name>
    <dbReference type="NCBI Taxonomy" id="1314786"/>
    <lineage>
        <taxon>Eukaryota</taxon>
        <taxon>Fungi</taxon>
        <taxon>Dikarya</taxon>
        <taxon>Ascomycota</taxon>
        <taxon>Pezizomycotina</taxon>
        <taxon>Dothideomycetes</taxon>
        <taxon>Dothideomycetidae</taxon>
        <taxon>Mycosphaerellales</taxon>
        <taxon>Dissoconiaceae</taxon>
        <taxon>Dissoconium</taxon>
    </lineage>
</organism>
<feature type="region of interest" description="Disordered" evidence="10">
    <location>
        <begin position="822"/>
        <end position="841"/>
    </location>
</feature>
<proteinExistence type="inferred from homology"/>
<feature type="transmembrane region" description="Helical" evidence="11">
    <location>
        <begin position="492"/>
        <end position="512"/>
    </location>
</feature>
<accession>A0A6J3LSV2</accession>
<reference evidence="15" key="2">
    <citation type="submission" date="2020-04" db="EMBL/GenBank/DDBJ databases">
        <authorList>
            <consortium name="NCBI Genome Project"/>
        </authorList>
    </citation>
    <scope>NUCLEOTIDE SEQUENCE</scope>
    <source>
        <strain evidence="15">CBS 342.82</strain>
    </source>
</reference>
<dbReference type="CDD" id="cd03250">
    <property type="entry name" value="ABCC_MRP_domain1"/>
    <property type="match status" value="1"/>
</dbReference>
<dbReference type="SUPFAM" id="SSF52540">
    <property type="entry name" value="P-loop containing nucleoside triphosphate hydrolases"/>
    <property type="match status" value="2"/>
</dbReference>
<dbReference type="CDD" id="cd03244">
    <property type="entry name" value="ABCC_MRP_domain2"/>
    <property type="match status" value="1"/>
</dbReference>
<dbReference type="Gene3D" id="3.40.50.300">
    <property type="entry name" value="P-loop containing nucleotide triphosphate hydrolases"/>
    <property type="match status" value="2"/>
</dbReference>
<evidence type="ECO:0000259" key="13">
    <source>
        <dbReference type="PROSITE" id="PS50929"/>
    </source>
</evidence>
<feature type="transmembrane region" description="Helical" evidence="11">
    <location>
        <begin position="382"/>
        <end position="402"/>
    </location>
</feature>
<keyword evidence="6" id="KW-0547">Nucleotide-binding</keyword>
<evidence type="ECO:0000256" key="5">
    <source>
        <dbReference type="ARBA" id="ARBA00022737"/>
    </source>
</evidence>
<dbReference type="PROSITE" id="PS50929">
    <property type="entry name" value="ABC_TM1F"/>
    <property type="match status" value="2"/>
</dbReference>
<evidence type="ECO:0000256" key="9">
    <source>
        <dbReference type="ARBA" id="ARBA00023136"/>
    </source>
</evidence>
<feature type="compositionally biased region" description="Polar residues" evidence="10">
    <location>
        <begin position="832"/>
        <end position="841"/>
    </location>
</feature>
<name>A0A6J3LSV2_9PEZI</name>
<dbReference type="PROSITE" id="PS00211">
    <property type="entry name" value="ABC_TRANSPORTER_1"/>
    <property type="match status" value="2"/>
</dbReference>
<gene>
    <name evidence="15" type="ORF">K489DRAFT_365011</name>
</gene>
<dbReference type="GO" id="GO:0005737">
    <property type="term" value="C:cytoplasm"/>
    <property type="evidence" value="ECO:0007669"/>
    <property type="project" value="UniProtKB-ARBA"/>
</dbReference>
<dbReference type="CDD" id="cd18604">
    <property type="entry name" value="ABC_6TM_VMR1_D2_like"/>
    <property type="match status" value="1"/>
</dbReference>
<dbReference type="Gene3D" id="1.20.1560.10">
    <property type="entry name" value="ABC transporter type 1, transmembrane domain"/>
    <property type="match status" value="2"/>
</dbReference>
<comment type="similarity">
    <text evidence="2">Belongs to the ABC transporter superfamily. ABCC family. Conjugate transporter (TC 3.A.1.208) subfamily.</text>
</comment>
<dbReference type="GO" id="GO:0140359">
    <property type="term" value="F:ABC-type transporter activity"/>
    <property type="evidence" value="ECO:0007669"/>
    <property type="project" value="InterPro"/>
</dbReference>
<dbReference type="Pfam" id="PF00005">
    <property type="entry name" value="ABC_tran"/>
    <property type="match status" value="2"/>
</dbReference>
<dbReference type="InterPro" id="IPR017871">
    <property type="entry name" value="ABC_transporter-like_CS"/>
</dbReference>
<feature type="transmembrane region" description="Helical" evidence="11">
    <location>
        <begin position="1129"/>
        <end position="1151"/>
    </location>
</feature>
<evidence type="ECO:0000256" key="6">
    <source>
        <dbReference type="ARBA" id="ARBA00022741"/>
    </source>
</evidence>
<keyword evidence="3" id="KW-0813">Transport</keyword>
<keyword evidence="15" id="KW-0378">Hydrolase</keyword>
<evidence type="ECO:0000256" key="2">
    <source>
        <dbReference type="ARBA" id="ARBA00009726"/>
    </source>
</evidence>
<dbReference type="FunFam" id="3.40.50.300:FF:000610">
    <property type="entry name" value="Multidrug resistance-associated ABC transporter"/>
    <property type="match status" value="1"/>
</dbReference>
<dbReference type="GeneID" id="54360513"/>
<dbReference type="GO" id="GO:0016887">
    <property type="term" value="F:ATP hydrolysis activity"/>
    <property type="evidence" value="ECO:0007669"/>
    <property type="project" value="InterPro"/>
</dbReference>
<dbReference type="GO" id="GO:0005524">
    <property type="term" value="F:ATP binding"/>
    <property type="evidence" value="ECO:0007669"/>
    <property type="project" value="UniProtKB-KW"/>
</dbReference>
<feature type="domain" description="ABC transporter" evidence="12">
    <location>
        <begin position="1220"/>
        <end position="1458"/>
    </location>
</feature>
<evidence type="ECO:0000256" key="11">
    <source>
        <dbReference type="SAM" id="Phobius"/>
    </source>
</evidence>
<protein>
    <submittedName>
        <fullName evidence="15">P-loop containing nucleoside triphosphate hydrolase protein</fullName>
    </submittedName>
</protein>
<feature type="transmembrane region" description="Helical" evidence="11">
    <location>
        <begin position="880"/>
        <end position="902"/>
    </location>
</feature>
<feature type="transmembrane region" description="Helical" evidence="11">
    <location>
        <begin position="254"/>
        <end position="275"/>
    </location>
</feature>
<dbReference type="RefSeq" id="XP_033455405.1">
    <property type="nucleotide sequence ID" value="XM_033602713.1"/>
</dbReference>
<dbReference type="InterPro" id="IPR027417">
    <property type="entry name" value="P-loop_NTPase"/>
</dbReference>
<evidence type="ECO:0000256" key="10">
    <source>
        <dbReference type="SAM" id="MobiDB-lite"/>
    </source>
</evidence>
<feature type="transmembrane region" description="Helical" evidence="11">
    <location>
        <begin position="1047"/>
        <end position="1066"/>
    </location>
</feature>
<dbReference type="InterPro" id="IPR036640">
    <property type="entry name" value="ABC1_TM_sf"/>
</dbReference>
<feature type="domain" description="ABC transmembrane type-1" evidence="13">
    <location>
        <begin position="883"/>
        <end position="1186"/>
    </location>
</feature>
<comment type="subcellular location">
    <subcellularLocation>
        <location evidence="1">Membrane</location>
        <topology evidence="1">Multi-pass membrane protein</topology>
    </subcellularLocation>
</comment>
<dbReference type="Proteomes" id="UP000504637">
    <property type="component" value="Unplaced"/>
</dbReference>
<dbReference type="OrthoDB" id="6500128at2759"/>
<evidence type="ECO:0000259" key="12">
    <source>
        <dbReference type="PROSITE" id="PS50893"/>
    </source>
</evidence>
<dbReference type="InterPro" id="IPR003439">
    <property type="entry name" value="ABC_transporter-like_ATP-bd"/>
</dbReference>
<dbReference type="PANTHER" id="PTHR24223:SF456">
    <property type="entry name" value="MULTIDRUG RESISTANCE-ASSOCIATED PROTEIN LETHAL(2)03659"/>
    <property type="match status" value="1"/>
</dbReference>
<dbReference type="GO" id="GO:0016020">
    <property type="term" value="C:membrane"/>
    <property type="evidence" value="ECO:0007669"/>
    <property type="project" value="UniProtKB-SubCell"/>
</dbReference>
<dbReference type="CDD" id="cd18596">
    <property type="entry name" value="ABC_6TM_VMR1_D1_like"/>
    <property type="match status" value="1"/>
</dbReference>
<evidence type="ECO:0000256" key="3">
    <source>
        <dbReference type="ARBA" id="ARBA00022448"/>
    </source>
</evidence>
<dbReference type="Pfam" id="PF00664">
    <property type="entry name" value="ABC_membrane"/>
    <property type="match status" value="2"/>
</dbReference>
<feature type="transmembrane region" description="Helical" evidence="11">
    <location>
        <begin position="1087"/>
        <end position="1109"/>
    </location>
</feature>
<feature type="transmembrane region" description="Helical" evidence="11">
    <location>
        <begin position="408"/>
        <end position="429"/>
    </location>
</feature>
<keyword evidence="9 11" id="KW-0472">Membrane</keyword>